<name>A0AC35GQ09_9BILA</name>
<accession>A0AC35GQ09</accession>
<dbReference type="Proteomes" id="UP000887580">
    <property type="component" value="Unplaced"/>
</dbReference>
<protein>
    <submittedName>
        <fullName evidence="2">Uncharacterized protein</fullName>
    </submittedName>
</protein>
<evidence type="ECO:0000313" key="2">
    <source>
        <dbReference type="WBParaSite" id="PS1159_v2.g7488.t1"/>
    </source>
</evidence>
<reference evidence="2" key="1">
    <citation type="submission" date="2022-11" db="UniProtKB">
        <authorList>
            <consortium name="WormBaseParasite"/>
        </authorList>
    </citation>
    <scope>IDENTIFICATION</scope>
</reference>
<dbReference type="WBParaSite" id="PS1159_v2.g7488.t1">
    <property type="protein sequence ID" value="PS1159_v2.g7488.t1"/>
    <property type="gene ID" value="PS1159_v2.g7488"/>
</dbReference>
<evidence type="ECO:0000313" key="1">
    <source>
        <dbReference type="Proteomes" id="UP000887580"/>
    </source>
</evidence>
<sequence>MRHFTQTPTNFEVSDNYEENEKLQLWNKSFKISPFKTLNEDKNDDLKKRRKNENTLKTTNKGTFSLHIAAYENSTENPALDLFGDKNDVKKEKFRTIKTSEQCFTDCLKSRNSFEFPRQQSGDQRNEPEIVQYSASQQLLSSKSQTLSQQNGNNAEQFVQSQISPGAGTAVSFSL</sequence>
<organism evidence="1 2">
    <name type="scientific">Panagrolaimus sp. PS1159</name>
    <dbReference type="NCBI Taxonomy" id="55785"/>
    <lineage>
        <taxon>Eukaryota</taxon>
        <taxon>Metazoa</taxon>
        <taxon>Ecdysozoa</taxon>
        <taxon>Nematoda</taxon>
        <taxon>Chromadorea</taxon>
        <taxon>Rhabditida</taxon>
        <taxon>Tylenchina</taxon>
        <taxon>Panagrolaimomorpha</taxon>
        <taxon>Panagrolaimoidea</taxon>
        <taxon>Panagrolaimidae</taxon>
        <taxon>Panagrolaimus</taxon>
    </lineage>
</organism>
<proteinExistence type="predicted"/>